<evidence type="ECO:0000256" key="6">
    <source>
        <dbReference type="ARBA" id="ARBA00022840"/>
    </source>
</evidence>
<proteinExistence type="inferred from homology"/>
<dbReference type="InterPro" id="IPR001977">
    <property type="entry name" value="Depp_CoAkinase"/>
</dbReference>
<accession>A0A9X2JL73</accession>
<dbReference type="SUPFAM" id="SSF52540">
    <property type="entry name" value="P-loop containing nucleoside triphosphate hydrolases"/>
    <property type="match status" value="1"/>
</dbReference>
<keyword evidence="11" id="KW-1185">Reference proteome</keyword>
<dbReference type="EMBL" id="JAIULA010000008">
    <property type="protein sequence ID" value="MCP0886737.1"/>
    <property type="molecule type" value="Genomic_DNA"/>
</dbReference>
<evidence type="ECO:0000256" key="8">
    <source>
        <dbReference type="HAMAP-Rule" id="MF_00376"/>
    </source>
</evidence>
<organism evidence="10 11">
    <name type="scientific">Ligilactobacillus ubinensis</name>
    <dbReference type="NCBI Taxonomy" id="2876789"/>
    <lineage>
        <taxon>Bacteria</taxon>
        <taxon>Bacillati</taxon>
        <taxon>Bacillota</taxon>
        <taxon>Bacilli</taxon>
        <taxon>Lactobacillales</taxon>
        <taxon>Lactobacillaceae</taxon>
        <taxon>Ligilactobacillus</taxon>
    </lineage>
</organism>
<evidence type="ECO:0000256" key="5">
    <source>
        <dbReference type="ARBA" id="ARBA00022777"/>
    </source>
</evidence>
<dbReference type="EC" id="2.7.1.24" evidence="8 9"/>
<dbReference type="Proteomes" id="UP001139006">
    <property type="component" value="Unassembled WGS sequence"/>
</dbReference>
<comment type="subcellular location">
    <subcellularLocation>
        <location evidence="8">Cytoplasm</location>
    </subcellularLocation>
</comment>
<dbReference type="PROSITE" id="PS51219">
    <property type="entry name" value="DPCK"/>
    <property type="match status" value="1"/>
</dbReference>
<dbReference type="GO" id="GO:0005524">
    <property type="term" value="F:ATP binding"/>
    <property type="evidence" value="ECO:0007669"/>
    <property type="project" value="UniProtKB-UniRule"/>
</dbReference>
<keyword evidence="4 8" id="KW-0547">Nucleotide-binding</keyword>
<evidence type="ECO:0000256" key="9">
    <source>
        <dbReference type="NCBIfam" id="TIGR00152"/>
    </source>
</evidence>
<evidence type="ECO:0000256" key="2">
    <source>
        <dbReference type="ARBA" id="ARBA00022490"/>
    </source>
</evidence>
<reference evidence="10 11" key="1">
    <citation type="journal article" date="2023" name="Int. J. Syst. Evol. Microbiol.">
        <title>Ligilactobacillus ubinensis sp. nov., a novel species isolated from the wild ferment of a durian fruit (Durio zibethinus).</title>
        <authorList>
            <person name="Heng Y.C."/>
            <person name="Menon N."/>
            <person name="Chen B."/>
            <person name="Loo B.Z.L."/>
            <person name="Wong G.W.J."/>
            <person name="Lim A.C.H."/>
            <person name="Silvaraju S."/>
            <person name="Kittelmann S."/>
        </authorList>
    </citation>
    <scope>NUCLEOTIDE SEQUENCE [LARGE SCALE GENOMIC DNA]</scope>
    <source>
        <strain evidence="10 11">WILCCON 0076</strain>
    </source>
</reference>
<evidence type="ECO:0000256" key="1">
    <source>
        <dbReference type="ARBA" id="ARBA00009018"/>
    </source>
</evidence>
<comment type="catalytic activity">
    <reaction evidence="8">
        <text>3'-dephospho-CoA + ATP = ADP + CoA + H(+)</text>
        <dbReference type="Rhea" id="RHEA:18245"/>
        <dbReference type="ChEBI" id="CHEBI:15378"/>
        <dbReference type="ChEBI" id="CHEBI:30616"/>
        <dbReference type="ChEBI" id="CHEBI:57287"/>
        <dbReference type="ChEBI" id="CHEBI:57328"/>
        <dbReference type="ChEBI" id="CHEBI:456216"/>
        <dbReference type="EC" id="2.7.1.24"/>
    </reaction>
</comment>
<keyword evidence="6 8" id="KW-0067">ATP-binding</keyword>
<dbReference type="NCBIfam" id="TIGR00152">
    <property type="entry name" value="dephospho-CoA kinase"/>
    <property type="match status" value="1"/>
</dbReference>
<dbReference type="CDD" id="cd02022">
    <property type="entry name" value="DPCK"/>
    <property type="match status" value="1"/>
</dbReference>
<keyword evidence="5 8" id="KW-0418">Kinase</keyword>
<evidence type="ECO:0000313" key="11">
    <source>
        <dbReference type="Proteomes" id="UP001139006"/>
    </source>
</evidence>
<evidence type="ECO:0000256" key="4">
    <source>
        <dbReference type="ARBA" id="ARBA00022741"/>
    </source>
</evidence>
<evidence type="ECO:0000256" key="3">
    <source>
        <dbReference type="ARBA" id="ARBA00022679"/>
    </source>
</evidence>
<keyword evidence="3 8" id="KW-0808">Transferase</keyword>
<dbReference type="AlphaFoldDB" id="A0A9X2JL73"/>
<feature type="binding site" evidence="8">
    <location>
        <begin position="12"/>
        <end position="17"/>
    </location>
    <ligand>
        <name>ATP</name>
        <dbReference type="ChEBI" id="CHEBI:30616"/>
    </ligand>
</feature>
<dbReference type="GO" id="GO:0015937">
    <property type="term" value="P:coenzyme A biosynthetic process"/>
    <property type="evidence" value="ECO:0007669"/>
    <property type="project" value="UniProtKB-UniRule"/>
</dbReference>
<comment type="function">
    <text evidence="8">Catalyzes the phosphorylation of the 3'-hydroxyl group of dephosphocoenzyme A to form coenzyme A.</text>
</comment>
<dbReference type="PANTHER" id="PTHR10695">
    <property type="entry name" value="DEPHOSPHO-COA KINASE-RELATED"/>
    <property type="match status" value="1"/>
</dbReference>
<sequence>MTFILGLTGGIASGKSTVSHYLNELGAGVVDADKVARMVVEPDTPGLAKIVSYFGTSILNKDGSLNRKKLGELVFSDAKKLDNLMQITGPLIRDEISNQVEQFKKSKVKLIVLDIPLLFEGKYDDYCDAVMVVNIPSEVQIKRIIQRDKITLAQAKQRINSQLDASERCKLATVVIDNSKAVEDTQQQVLKWLKMNDLDNL</sequence>
<dbReference type="PANTHER" id="PTHR10695:SF46">
    <property type="entry name" value="BIFUNCTIONAL COENZYME A SYNTHASE-RELATED"/>
    <property type="match status" value="1"/>
</dbReference>
<dbReference type="HAMAP" id="MF_00376">
    <property type="entry name" value="Dephospho_CoA_kinase"/>
    <property type="match status" value="1"/>
</dbReference>
<dbReference type="RefSeq" id="WP_253360073.1">
    <property type="nucleotide sequence ID" value="NZ_JAIULA010000008.1"/>
</dbReference>
<comment type="pathway">
    <text evidence="8">Cofactor biosynthesis; coenzyme A biosynthesis; CoA from (R)-pantothenate: step 5/5.</text>
</comment>
<dbReference type="GO" id="GO:0005737">
    <property type="term" value="C:cytoplasm"/>
    <property type="evidence" value="ECO:0007669"/>
    <property type="project" value="UniProtKB-SubCell"/>
</dbReference>
<dbReference type="GO" id="GO:0004140">
    <property type="term" value="F:dephospho-CoA kinase activity"/>
    <property type="evidence" value="ECO:0007669"/>
    <property type="project" value="UniProtKB-UniRule"/>
</dbReference>
<protein>
    <recommendedName>
        <fullName evidence="8 9">Dephospho-CoA kinase</fullName>
        <ecNumber evidence="8 9">2.7.1.24</ecNumber>
    </recommendedName>
    <alternativeName>
        <fullName evidence="8">Dephosphocoenzyme A kinase</fullName>
    </alternativeName>
</protein>
<gene>
    <name evidence="8 10" type="primary">coaE</name>
    <name evidence="10" type="ORF">LB941_05215</name>
</gene>
<comment type="caution">
    <text evidence="10">The sequence shown here is derived from an EMBL/GenBank/DDBJ whole genome shotgun (WGS) entry which is preliminary data.</text>
</comment>
<keyword evidence="7 8" id="KW-0173">Coenzyme A biosynthesis</keyword>
<dbReference type="Gene3D" id="3.40.50.300">
    <property type="entry name" value="P-loop containing nucleotide triphosphate hydrolases"/>
    <property type="match status" value="1"/>
</dbReference>
<keyword evidence="2 8" id="KW-0963">Cytoplasm</keyword>
<evidence type="ECO:0000256" key="7">
    <source>
        <dbReference type="ARBA" id="ARBA00022993"/>
    </source>
</evidence>
<evidence type="ECO:0000313" key="10">
    <source>
        <dbReference type="EMBL" id="MCP0886737.1"/>
    </source>
</evidence>
<dbReference type="InterPro" id="IPR027417">
    <property type="entry name" value="P-loop_NTPase"/>
</dbReference>
<comment type="similarity">
    <text evidence="1 8">Belongs to the CoaE family.</text>
</comment>
<dbReference type="FunFam" id="3.40.50.300:FF:000991">
    <property type="entry name" value="Dephospho-CoA kinase"/>
    <property type="match status" value="1"/>
</dbReference>
<dbReference type="Pfam" id="PF01121">
    <property type="entry name" value="CoaE"/>
    <property type="match status" value="1"/>
</dbReference>
<name>A0A9X2JL73_9LACO</name>